<dbReference type="PANTHER" id="PTHR12227:SF0">
    <property type="entry name" value="GLYCERATE KINASE"/>
    <property type="match status" value="1"/>
</dbReference>
<dbReference type="Gene3D" id="3.40.1480.10">
    <property type="entry name" value="MOFRL domain"/>
    <property type="match status" value="2"/>
</dbReference>
<dbReference type="InterPro" id="IPR025286">
    <property type="entry name" value="MOFRL_assoc_dom"/>
</dbReference>
<dbReference type="AlphaFoldDB" id="A0AAJ7DU92"/>
<reference evidence="5" key="1">
    <citation type="submission" date="2025-08" db="UniProtKB">
        <authorList>
            <consortium name="RefSeq"/>
        </authorList>
    </citation>
    <scope>IDENTIFICATION</scope>
</reference>
<evidence type="ECO:0000259" key="3">
    <source>
        <dbReference type="Pfam" id="PF13660"/>
    </source>
</evidence>
<evidence type="ECO:0000256" key="1">
    <source>
        <dbReference type="ARBA" id="ARBA00005393"/>
    </source>
</evidence>
<feature type="domain" description="MOFRL" evidence="2">
    <location>
        <begin position="450"/>
        <end position="527"/>
    </location>
</feature>
<dbReference type="SUPFAM" id="SSF82544">
    <property type="entry name" value="GckA/TtuD-like"/>
    <property type="match status" value="1"/>
</dbReference>
<accession>A0AAJ7DU92</accession>
<keyword evidence="4" id="KW-1185">Reference proteome</keyword>
<gene>
    <name evidence="5" type="primary">LOC105361253</name>
</gene>
<evidence type="ECO:0000313" key="5">
    <source>
        <dbReference type="RefSeq" id="XP_011496664.1"/>
    </source>
</evidence>
<dbReference type="InterPro" id="IPR038614">
    <property type="entry name" value="GK_N_sf"/>
</dbReference>
<protein>
    <submittedName>
        <fullName evidence="5">Glycerate kinase</fullName>
    </submittedName>
</protein>
<proteinExistence type="inferred from homology"/>
<feature type="domain" description="MOFRL-associated" evidence="3">
    <location>
        <begin position="65"/>
        <end position="327"/>
    </location>
</feature>
<name>A0AAJ7DU92_9HYME</name>
<dbReference type="GO" id="GO:0008887">
    <property type="term" value="F:glycerate kinase activity"/>
    <property type="evidence" value="ECO:0007669"/>
    <property type="project" value="InterPro"/>
</dbReference>
<dbReference type="GeneID" id="105361253"/>
<dbReference type="GO" id="GO:0005737">
    <property type="term" value="C:cytoplasm"/>
    <property type="evidence" value="ECO:0007669"/>
    <property type="project" value="TreeGrafter"/>
</dbReference>
<dbReference type="Proteomes" id="UP000695007">
    <property type="component" value="Unplaced"/>
</dbReference>
<dbReference type="Pfam" id="PF13660">
    <property type="entry name" value="DUF4147"/>
    <property type="match status" value="1"/>
</dbReference>
<dbReference type="InterPro" id="IPR007835">
    <property type="entry name" value="MOFRL"/>
</dbReference>
<dbReference type="InterPro" id="IPR039760">
    <property type="entry name" value="MOFRL_protein"/>
</dbReference>
<sequence length="635" mass="70470">MRLFCLFAWKSVTDKLLKQHNLVGKGQNYSNWVGERVKSRSDSRVPTMLATSDAKMTGEAKREVLRVFDRAVTSVLPGVLINTKVKLVDCAFLLIDGVRYPITKHVYVVGFGKAVAGMAYAMERILDDKLVRGIVSVPRQPYRKSAPPEFEDLREMTEKQLQELQMLKRSRKIEYLEGGSGNQPDDDSVASTKKIVALAEGLGRKDTLVVLISGGGSALLSLPKKPLTSAGKRDLCMRLQNAGASITELNHVRKRLSVVKAGGLARIAYPAKVIALVLSDIVRDPIEFIASGPTCPFVSDSAVNDAIEILKKYNIYDGVGKEVQELLSSTDEGTLKEEAMIEDGKFKHVTNILIGNNLVALKAAEEASRRFDLASVILSNTVEGDVKEVSYAYAKFTRSVCHILERNFCNKLEFVDEVLQKNVGVLDIAVEKLGETFDRLVEVAKGKSALLLFGGEPTVTVQGDGKGGRNQELALRFSLDWLSEISKDPVLINYFVLFLSVGTDGQDGPTDAAGAFGEPAFRPKMMSVRQDLLERKDLTLDPDILKSLKYKIEQIERMLPERVLKRNDSNTFYSKFVNGKYLVRTGLTGTNVMDLNFIYVRKRECECNVQRATFVCDYLQPKIGEDPIFVFDKVA</sequence>
<dbReference type="RefSeq" id="XP_011496664.1">
    <property type="nucleotide sequence ID" value="XM_011498362.1"/>
</dbReference>
<organism evidence="4 5">
    <name type="scientific">Ceratosolen solmsi marchali</name>
    <dbReference type="NCBI Taxonomy" id="326594"/>
    <lineage>
        <taxon>Eukaryota</taxon>
        <taxon>Metazoa</taxon>
        <taxon>Ecdysozoa</taxon>
        <taxon>Arthropoda</taxon>
        <taxon>Hexapoda</taxon>
        <taxon>Insecta</taxon>
        <taxon>Pterygota</taxon>
        <taxon>Neoptera</taxon>
        <taxon>Endopterygota</taxon>
        <taxon>Hymenoptera</taxon>
        <taxon>Apocrita</taxon>
        <taxon>Proctotrupomorpha</taxon>
        <taxon>Chalcidoidea</taxon>
        <taxon>Agaonidae</taxon>
        <taxon>Agaoninae</taxon>
        <taxon>Ceratosolen</taxon>
    </lineage>
</organism>
<dbReference type="Pfam" id="PF05161">
    <property type="entry name" value="MOFRL"/>
    <property type="match status" value="1"/>
</dbReference>
<evidence type="ECO:0000313" key="4">
    <source>
        <dbReference type="Proteomes" id="UP000695007"/>
    </source>
</evidence>
<comment type="similarity">
    <text evidence="1">Belongs to the glycerate kinase type-2 family.</text>
</comment>
<dbReference type="PANTHER" id="PTHR12227">
    <property type="entry name" value="GLYCERATE KINASE"/>
    <property type="match status" value="1"/>
</dbReference>
<evidence type="ECO:0000259" key="2">
    <source>
        <dbReference type="Pfam" id="PF05161"/>
    </source>
</evidence>
<dbReference type="KEGG" id="csol:105361253"/>
<dbReference type="InterPro" id="IPR037035">
    <property type="entry name" value="GK-like_C_sf"/>
</dbReference>
<dbReference type="Gene3D" id="3.40.50.10180">
    <property type="entry name" value="Glycerate kinase, MOFRL-like N-terminal domain"/>
    <property type="match status" value="1"/>
</dbReference>
<keyword evidence="5" id="KW-0808">Transferase</keyword>
<keyword evidence="5" id="KW-0418">Kinase</keyword>